<name>A0A9N9N7Z8_9GLOM</name>
<evidence type="ECO:0000313" key="2">
    <source>
        <dbReference type="Proteomes" id="UP000789570"/>
    </source>
</evidence>
<accession>A0A9N9N7Z8</accession>
<reference evidence="1" key="1">
    <citation type="submission" date="2021-06" db="EMBL/GenBank/DDBJ databases">
        <authorList>
            <person name="Kallberg Y."/>
            <person name="Tangrot J."/>
            <person name="Rosling A."/>
        </authorList>
    </citation>
    <scope>NUCLEOTIDE SEQUENCE</scope>
    <source>
        <strain evidence="1">UK204</strain>
    </source>
</reference>
<proteinExistence type="predicted"/>
<evidence type="ECO:0000313" key="1">
    <source>
        <dbReference type="EMBL" id="CAG8710985.1"/>
    </source>
</evidence>
<dbReference type="OrthoDB" id="10542491at2759"/>
<dbReference type="InterPro" id="IPR036910">
    <property type="entry name" value="HMG_box_dom_sf"/>
</dbReference>
<organism evidence="1 2">
    <name type="scientific">Funneliformis caledonium</name>
    <dbReference type="NCBI Taxonomy" id="1117310"/>
    <lineage>
        <taxon>Eukaryota</taxon>
        <taxon>Fungi</taxon>
        <taxon>Fungi incertae sedis</taxon>
        <taxon>Mucoromycota</taxon>
        <taxon>Glomeromycotina</taxon>
        <taxon>Glomeromycetes</taxon>
        <taxon>Glomerales</taxon>
        <taxon>Glomeraceae</taxon>
        <taxon>Funneliformis</taxon>
    </lineage>
</organism>
<protein>
    <submittedName>
        <fullName evidence="1">15394_t:CDS:1</fullName>
    </submittedName>
</protein>
<dbReference type="AlphaFoldDB" id="A0A9N9N7Z8"/>
<dbReference type="EMBL" id="CAJVPQ010008892">
    <property type="protein sequence ID" value="CAG8710985.1"/>
    <property type="molecule type" value="Genomic_DNA"/>
</dbReference>
<keyword evidence="2" id="KW-1185">Reference proteome</keyword>
<dbReference type="SUPFAM" id="SSF47095">
    <property type="entry name" value="HMG-box"/>
    <property type="match status" value="1"/>
</dbReference>
<dbReference type="Proteomes" id="UP000789570">
    <property type="component" value="Unassembled WGS sequence"/>
</dbReference>
<gene>
    <name evidence="1" type="ORF">FCALED_LOCUS13914</name>
</gene>
<dbReference type="Gene3D" id="1.10.30.10">
    <property type="entry name" value="High mobility group box domain"/>
    <property type="match status" value="1"/>
</dbReference>
<comment type="caution">
    <text evidence="1">The sequence shown here is derived from an EMBL/GenBank/DDBJ whole genome shotgun (WGS) entry which is preliminary data.</text>
</comment>
<sequence>MSFHFLDPYTPDILENDSRRLERVPRRRKPNYFIIYRTEMMKYKPEKMTMPDYSKLVSKWWRNMSKEDKAARKRSYQIIRDQRLPNIVNNNVVAVQMGESSDSYTSMTVDQFNQNQTFSTEMNENVNEYPIAGQMGEIPSFSVYQILPNTEDELTFDDQTDEASHFHPSVTVYCERLLPNAEDEHAVDDQMDDSSDSNPLIADIGESSYDFQPICYDLDSTTMRGDCFFTDYPSEEFFLNDDDFMKYDYYKL</sequence>